<reference evidence="1 2" key="1">
    <citation type="journal article" date="2023" name="Microbiol. Spectr.">
        <title>Symbiosis of Carpenter Bees with Uncharacterized Lactic Acid Bacteria Showing NAD Auxotrophy.</title>
        <authorList>
            <person name="Kawasaki S."/>
            <person name="Ozawa K."/>
            <person name="Mori T."/>
            <person name="Yamamoto A."/>
            <person name="Ito M."/>
            <person name="Ohkuma M."/>
            <person name="Sakamoto M."/>
            <person name="Matsutani M."/>
        </authorList>
    </citation>
    <scope>NUCLEOTIDE SEQUENCE [LARGE SCALE GENOMIC DNA]</scope>
    <source>
        <strain evidence="1 2">Kim32-2</strain>
    </source>
</reference>
<evidence type="ECO:0000313" key="1">
    <source>
        <dbReference type="EMBL" id="BDR61099.1"/>
    </source>
</evidence>
<evidence type="ECO:0000313" key="2">
    <source>
        <dbReference type="Proteomes" id="UP001321741"/>
    </source>
</evidence>
<sequence>MKISKRAFLTAWNNQRLVRGALQSAHVRYNHPNYEDFLQEGILLYAELLSQSRGLPRTEVDRRSFRKIVWRTIDQLRKNQRQETQELGQDLASVSQLMSWDNYLTLEHELVRMAPIERIIFFKHLVLKQPVNSLVVETGLSRVQLQRIKRSLVIRLRNVLEN</sequence>
<accession>A0ABM8BIH5</accession>
<dbReference type="Proteomes" id="UP001321741">
    <property type="component" value="Chromosome"/>
</dbReference>
<protein>
    <recommendedName>
        <fullName evidence="3">Sigma-70 family RNA polymerase sigma factor</fullName>
    </recommendedName>
</protein>
<dbReference type="EMBL" id="AP026803">
    <property type="protein sequence ID" value="BDR61099.1"/>
    <property type="molecule type" value="Genomic_DNA"/>
</dbReference>
<dbReference type="RefSeq" id="WP_317637329.1">
    <property type="nucleotide sequence ID" value="NZ_AP026803.1"/>
</dbReference>
<keyword evidence="2" id="KW-1185">Reference proteome</keyword>
<evidence type="ECO:0008006" key="3">
    <source>
        <dbReference type="Google" id="ProtNLM"/>
    </source>
</evidence>
<gene>
    <name evidence="1" type="ORF">KIM322_13600</name>
</gene>
<name>A0ABM8BIH5_9LACO</name>
<organism evidence="1 2">
    <name type="scientific">Lactobacillus xylocopicola</name>
    <dbReference type="NCBI Taxonomy" id="2976676"/>
    <lineage>
        <taxon>Bacteria</taxon>
        <taxon>Bacillati</taxon>
        <taxon>Bacillota</taxon>
        <taxon>Bacilli</taxon>
        <taxon>Lactobacillales</taxon>
        <taxon>Lactobacillaceae</taxon>
        <taxon>Lactobacillus</taxon>
    </lineage>
</organism>
<proteinExistence type="predicted"/>